<dbReference type="AlphaFoldDB" id="A0A9P8RFJ8"/>
<evidence type="ECO:0000313" key="2">
    <source>
        <dbReference type="Proteomes" id="UP000758603"/>
    </source>
</evidence>
<name>A0A9P8RFJ8_9PEZI</name>
<gene>
    <name evidence="1" type="ORF">BKA67DRAFT_128662</name>
</gene>
<reference evidence="1" key="1">
    <citation type="journal article" date="2021" name="Nat. Commun.">
        <title>Genetic determinants of endophytism in the Arabidopsis root mycobiome.</title>
        <authorList>
            <person name="Mesny F."/>
            <person name="Miyauchi S."/>
            <person name="Thiergart T."/>
            <person name="Pickel B."/>
            <person name="Atanasova L."/>
            <person name="Karlsson M."/>
            <person name="Huettel B."/>
            <person name="Barry K.W."/>
            <person name="Haridas S."/>
            <person name="Chen C."/>
            <person name="Bauer D."/>
            <person name="Andreopoulos W."/>
            <person name="Pangilinan J."/>
            <person name="LaButti K."/>
            <person name="Riley R."/>
            <person name="Lipzen A."/>
            <person name="Clum A."/>
            <person name="Drula E."/>
            <person name="Henrissat B."/>
            <person name="Kohler A."/>
            <person name="Grigoriev I.V."/>
            <person name="Martin F.M."/>
            <person name="Hacquard S."/>
        </authorList>
    </citation>
    <scope>NUCLEOTIDE SEQUENCE</scope>
    <source>
        <strain evidence="1">MPI-SDFR-AT-0073</strain>
    </source>
</reference>
<dbReference type="Proteomes" id="UP000758603">
    <property type="component" value="Unassembled WGS sequence"/>
</dbReference>
<keyword evidence="2" id="KW-1185">Reference proteome</keyword>
<comment type="caution">
    <text evidence="1">The sequence shown here is derived from an EMBL/GenBank/DDBJ whole genome shotgun (WGS) entry which is preliminary data.</text>
</comment>
<dbReference type="OrthoDB" id="20872at2759"/>
<dbReference type="InterPro" id="IPR027417">
    <property type="entry name" value="P-loop_NTPase"/>
</dbReference>
<evidence type="ECO:0000313" key="1">
    <source>
        <dbReference type="EMBL" id="KAH6645093.1"/>
    </source>
</evidence>
<dbReference type="RefSeq" id="XP_045951607.1">
    <property type="nucleotide sequence ID" value="XM_046094985.1"/>
</dbReference>
<protein>
    <submittedName>
        <fullName evidence="1">Uncharacterized protein</fullName>
    </submittedName>
</protein>
<dbReference type="GeneID" id="70123878"/>
<dbReference type="SUPFAM" id="SSF52540">
    <property type="entry name" value="P-loop containing nucleoside triphosphate hydrolases"/>
    <property type="match status" value="1"/>
</dbReference>
<dbReference type="EMBL" id="JAGPXC010000012">
    <property type="protein sequence ID" value="KAH6645093.1"/>
    <property type="molecule type" value="Genomic_DNA"/>
</dbReference>
<organism evidence="1 2">
    <name type="scientific">Truncatella angustata</name>
    <dbReference type="NCBI Taxonomy" id="152316"/>
    <lineage>
        <taxon>Eukaryota</taxon>
        <taxon>Fungi</taxon>
        <taxon>Dikarya</taxon>
        <taxon>Ascomycota</taxon>
        <taxon>Pezizomycotina</taxon>
        <taxon>Sordariomycetes</taxon>
        <taxon>Xylariomycetidae</taxon>
        <taxon>Amphisphaeriales</taxon>
        <taxon>Sporocadaceae</taxon>
        <taxon>Truncatella</taxon>
    </lineage>
</organism>
<dbReference type="Gene3D" id="3.40.50.300">
    <property type="entry name" value="P-loop containing nucleotide triphosphate hydrolases"/>
    <property type="match status" value="1"/>
</dbReference>
<accession>A0A9P8RFJ8</accession>
<proteinExistence type="predicted"/>
<sequence length="171" mass="19020">MLLDLHSSTRARFEEAYRGIADRLELPGRSDPKANILQLVFNWLSDEGNGRWVMVLDNVDDDRVFFPNVGNPQQAEDESTPLANYLPQTSNGSILVTSRNKDAAFRLTGDSRNIRETKKMDEHLALHLFRKKLQAVPAQAEAGALIRALECIPLAITQAAEKSLSYSALIG</sequence>